<evidence type="ECO:0000256" key="4">
    <source>
        <dbReference type="ARBA" id="ARBA00022840"/>
    </source>
</evidence>
<organism evidence="7 8">
    <name type="scientific">Xanthobacter tagetidis</name>
    <dbReference type="NCBI Taxonomy" id="60216"/>
    <lineage>
        <taxon>Bacteria</taxon>
        <taxon>Pseudomonadati</taxon>
        <taxon>Pseudomonadota</taxon>
        <taxon>Alphaproteobacteria</taxon>
        <taxon>Hyphomicrobiales</taxon>
        <taxon>Xanthobacteraceae</taxon>
        <taxon>Xanthobacter</taxon>
    </lineage>
</organism>
<protein>
    <submittedName>
        <fullName evidence="7">ABC transporter ATP-binding protein</fullName>
    </submittedName>
</protein>
<dbReference type="InterPro" id="IPR017871">
    <property type="entry name" value="ABC_transporter-like_CS"/>
</dbReference>
<dbReference type="EMBL" id="RCTF01000001">
    <property type="protein sequence ID" value="RLP81957.1"/>
    <property type="molecule type" value="Genomic_DNA"/>
</dbReference>
<accession>A0A3L7ANM2</accession>
<feature type="compositionally biased region" description="Basic residues" evidence="5">
    <location>
        <begin position="76"/>
        <end position="85"/>
    </location>
</feature>
<dbReference type="InterPro" id="IPR003439">
    <property type="entry name" value="ABC_transporter-like_ATP-bd"/>
</dbReference>
<feature type="compositionally biased region" description="Basic and acidic residues" evidence="5">
    <location>
        <begin position="7"/>
        <end position="30"/>
    </location>
</feature>
<keyword evidence="2" id="KW-0813">Transport</keyword>
<dbReference type="Gene3D" id="3.40.50.300">
    <property type="entry name" value="P-loop containing nucleotide triphosphate hydrolases"/>
    <property type="match status" value="1"/>
</dbReference>
<evidence type="ECO:0000259" key="6">
    <source>
        <dbReference type="PROSITE" id="PS50893"/>
    </source>
</evidence>
<dbReference type="PROSITE" id="PS00211">
    <property type="entry name" value="ABC_TRANSPORTER_1"/>
    <property type="match status" value="1"/>
</dbReference>
<dbReference type="InterPro" id="IPR003593">
    <property type="entry name" value="AAA+_ATPase"/>
</dbReference>
<dbReference type="OrthoDB" id="8773773at2"/>
<keyword evidence="4 7" id="KW-0067">ATP-binding</keyword>
<keyword evidence="3" id="KW-0547">Nucleotide-binding</keyword>
<dbReference type="PANTHER" id="PTHR42788">
    <property type="entry name" value="TAURINE IMPORT ATP-BINDING PROTEIN-RELATED"/>
    <property type="match status" value="1"/>
</dbReference>
<dbReference type="SUPFAM" id="SSF52540">
    <property type="entry name" value="P-loop containing nucleoside triphosphate hydrolases"/>
    <property type="match status" value="1"/>
</dbReference>
<dbReference type="SMART" id="SM00382">
    <property type="entry name" value="AAA"/>
    <property type="match status" value="1"/>
</dbReference>
<dbReference type="InterPro" id="IPR027417">
    <property type="entry name" value="P-loop_NTPase"/>
</dbReference>
<proteinExistence type="inferred from homology"/>
<comment type="similarity">
    <text evidence="1">Belongs to the ABC transporter superfamily.</text>
</comment>
<evidence type="ECO:0000256" key="1">
    <source>
        <dbReference type="ARBA" id="ARBA00005417"/>
    </source>
</evidence>
<keyword evidence="8" id="KW-1185">Reference proteome</keyword>
<dbReference type="CDD" id="cd03293">
    <property type="entry name" value="ABC_NrtD_SsuB_transporters"/>
    <property type="match status" value="1"/>
</dbReference>
<evidence type="ECO:0000313" key="7">
    <source>
        <dbReference type="EMBL" id="RLP81957.1"/>
    </source>
</evidence>
<evidence type="ECO:0000256" key="2">
    <source>
        <dbReference type="ARBA" id="ARBA00022448"/>
    </source>
</evidence>
<dbReference type="GO" id="GO:0016887">
    <property type="term" value="F:ATP hydrolysis activity"/>
    <property type="evidence" value="ECO:0007669"/>
    <property type="project" value="InterPro"/>
</dbReference>
<name>A0A3L7ANM2_9HYPH</name>
<dbReference type="InterPro" id="IPR050166">
    <property type="entry name" value="ABC_transporter_ATP-bind"/>
</dbReference>
<feature type="region of interest" description="Disordered" evidence="5">
    <location>
        <begin position="1"/>
        <end position="100"/>
    </location>
</feature>
<feature type="compositionally biased region" description="Low complexity" evidence="5">
    <location>
        <begin position="53"/>
        <end position="62"/>
    </location>
</feature>
<dbReference type="GO" id="GO:0005524">
    <property type="term" value="F:ATP binding"/>
    <property type="evidence" value="ECO:0007669"/>
    <property type="project" value="UniProtKB-KW"/>
</dbReference>
<dbReference type="Pfam" id="PF00005">
    <property type="entry name" value="ABC_tran"/>
    <property type="match status" value="1"/>
</dbReference>
<dbReference type="Proteomes" id="UP000269692">
    <property type="component" value="Unassembled WGS sequence"/>
</dbReference>
<sequence>MPGGEVGLDRQESRDRQEHQPRQHQSDRRHPSGRPAGAGRLPGHVPRRREGRAAAQPQRAPRLVLAGDGRPEPRQRGRIRQVRWRHHEELHHGRGGPARLRGPVAHLEGAAGQGLLSAAPSEPRGSDYMSRPLISATRITIRHGNGFVALEDFSLHVAEGEFVGIVGPSGCGKTTFLDAVAGLIPVASGELLFNGHAVTGVVPGEVGYLFQKDSLLPWRTAYGNVCAALELKGVPKAEWPARANEVLHKVGLGRFTDRYPSQLSGGMRRRVQLAVLLAFDPPVILMDEPFGALDAQTRTIIEDDFLRLWGENRKTVLFVTHDLEEAICMCDRVVILTAHPGTVKEVLDVPLPRPRTVDEAKFADGFQPTLRTLSTSLRAEVGRTLAL</sequence>
<evidence type="ECO:0000256" key="3">
    <source>
        <dbReference type="ARBA" id="ARBA00022741"/>
    </source>
</evidence>
<evidence type="ECO:0000256" key="5">
    <source>
        <dbReference type="SAM" id="MobiDB-lite"/>
    </source>
</evidence>
<gene>
    <name evidence="7" type="ORF">D9R14_00845</name>
</gene>
<reference evidence="7 8" key="1">
    <citation type="submission" date="2018-10" db="EMBL/GenBank/DDBJ databases">
        <title>Xanthobacter tagetidis genome sequencing and assembly.</title>
        <authorList>
            <person name="Maclea K.S."/>
            <person name="Goen A.E."/>
            <person name="Fatima S.A."/>
        </authorList>
    </citation>
    <scope>NUCLEOTIDE SEQUENCE [LARGE SCALE GENOMIC DNA]</scope>
    <source>
        <strain evidence="7 8">ATCC 700314</strain>
    </source>
</reference>
<evidence type="ECO:0000313" key="8">
    <source>
        <dbReference type="Proteomes" id="UP000269692"/>
    </source>
</evidence>
<dbReference type="AlphaFoldDB" id="A0A3L7ANM2"/>
<comment type="caution">
    <text evidence="7">The sequence shown here is derived from an EMBL/GenBank/DDBJ whole genome shotgun (WGS) entry which is preliminary data.</text>
</comment>
<feature type="domain" description="ABC transporter" evidence="6">
    <location>
        <begin position="134"/>
        <end position="363"/>
    </location>
</feature>
<dbReference type="PANTHER" id="PTHR42788:SF13">
    <property type="entry name" value="ALIPHATIC SULFONATES IMPORT ATP-BINDING PROTEIN SSUB"/>
    <property type="match status" value="1"/>
</dbReference>
<dbReference type="PROSITE" id="PS50893">
    <property type="entry name" value="ABC_TRANSPORTER_2"/>
    <property type="match status" value="1"/>
</dbReference>